<feature type="transmembrane region" description="Helical" evidence="1">
    <location>
        <begin position="59"/>
        <end position="79"/>
    </location>
</feature>
<reference evidence="2" key="1">
    <citation type="submission" date="2023-02" db="EMBL/GenBank/DDBJ databases">
        <title>Pan-genomic study of Fusobacterium nucleatum reveals the distribution of pathogenic genes and functional clusters at subspecies and strain levels.</title>
        <authorList>
            <person name="Feng Q."/>
            <person name="Sun T."/>
        </authorList>
    </citation>
    <scope>NUCLEOTIDE SEQUENCE</scope>
    <source>
        <strain evidence="2">FNV</strain>
    </source>
</reference>
<evidence type="ECO:0000256" key="1">
    <source>
        <dbReference type="SAM" id="Phobius"/>
    </source>
</evidence>
<dbReference type="RefSeq" id="WP_238973058.1">
    <property type="nucleotide sequence ID" value="NZ_CP117525.1"/>
</dbReference>
<gene>
    <name evidence="2" type="ORF">PSR69_03055</name>
</gene>
<dbReference type="EMBL" id="CP117525">
    <property type="protein sequence ID" value="WDA44585.1"/>
    <property type="molecule type" value="Genomic_DNA"/>
</dbReference>
<name>A0AAX3MEZ6_FUSNU</name>
<evidence type="ECO:0000313" key="2">
    <source>
        <dbReference type="EMBL" id="WDA44585.1"/>
    </source>
</evidence>
<dbReference type="AlphaFoldDB" id="A0AAX3MEZ6"/>
<keyword evidence="1" id="KW-0472">Membrane</keyword>
<dbReference type="Proteomes" id="UP001214996">
    <property type="component" value="Chromosome"/>
</dbReference>
<evidence type="ECO:0008006" key="4">
    <source>
        <dbReference type="Google" id="ProtNLM"/>
    </source>
</evidence>
<organism evidence="2 3">
    <name type="scientific">Fusobacterium nucleatum</name>
    <dbReference type="NCBI Taxonomy" id="851"/>
    <lineage>
        <taxon>Bacteria</taxon>
        <taxon>Fusobacteriati</taxon>
        <taxon>Fusobacteriota</taxon>
        <taxon>Fusobacteriia</taxon>
        <taxon>Fusobacteriales</taxon>
        <taxon>Fusobacteriaceae</taxon>
        <taxon>Fusobacterium</taxon>
    </lineage>
</organism>
<keyword evidence="1" id="KW-1133">Transmembrane helix</keyword>
<protein>
    <recommendedName>
        <fullName evidence="4">DUF304 domain-containing protein</fullName>
    </recommendedName>
</protein>
<evidence type="ECO:0000313" key="3">
    <source>
        <dbReference type="Proteomes" id="UP001214996"/>
    </source>
</evidence>
<proteinExistence type="predicted"/>
<sequence>MKELKISPVPEGSTFSKIYAHMLLLWPFAPIIFAGIAFFFIGEEIRKQFIEMFMKEKEFLLFIIIVWFIATLNMVRELFNHLIVEEICYIENKTFYYQKFRRVFGMRKLIKKLEIPLSEILEVKEGKKPFFLYFFLSPVSHRNSAEIITRDGKKYKIMNSVVFGNRSSLNPTSSETNARTKEIFSKVKEMIFKTKNTLNF</sequence>
<keyword evidence="1" id="KW-0812">Transmembrane</keyword>
<feature type="transmembrane region" description="Helical" evidence="1">
    <location>
        <begin position="18"/>
        <end position="39"/>
    </location>
</feature>
<accession>A0AAX3MEZ6</accession>